<dbReference type="EMBL" id="BARS01012519">
    <property type="protein sequence ID" value="GAF87534.1"/>
    <property type="molecule type" value="Genomic_DNA"/>
</dbReference>
<gene>
    <name evidence="1" type="ORF">S01H1_22256</name>
</gene>
<protein>
    <submittedName>
        <fullName evidence="1">Uncharacterized protein</fullName>
    </submittedName>
</protein>
<comment type="caution">
    <text evidence="1">The sequence shown here is derived from an EMBL/GenBank/DDBJ whole genome shotgun (WGS) entry which is preliminary data.</text>
</comment>
<feature type="non-terminal residue" evidence="1">
    <location>
        <position position="53"/>
    </location>
</feature>
<evidence type="ECO:0000313" key="1">
    <source>
        <dbReference type="EMBL" id="GAF87534.1"/>
    </source>
</evidence>
<reference evidence="1" key="1">
    <citation type="journal article" date="2014" name="Front. Microbiol.">
        <title>High frequency of phylogenetically diverse reductive dehalogenase-homologous genes in deep subseafloor sedimentary metagenomes.</title>
        <authorList>
            <person name="Kawai M."/>
            <person name="Futagami T."/>
            <person name="Toyoda A."/>
            <person name="Takaki Y."/>
            <person name="Nishi S."/>
            <person name="Hori S."/>
            <person name="Arai W."/>
            <person name="Tsubouchi T."/>
            <person name="Morono Y."/>
            <person name="Uchiyama I."/>
            <person name="Ito T."/>
            <person name="Fujiyama A."/>
            <person name="Inagaki F."/>
            <person name="Takami H."/>
        </authorList>
    </citation>
    <scope>NUCLEOTIDE SEQUENCE</scope>
    <source>
        <strain evidence="1">Expedition CK06-06</strain>
    </source>
</reference>
<sequence length="53" mass="5787">MAQGTLYGSLSRFGYNNKQSLVSNEKEVDMSDQSKKIRVGVMGVGRGQAFMKG</sequence>
<name>X0T2T0_9ZZZZ</name>
<accession>X0T2T0</accession>
<proteinExistence type="predicted"/>
<organism evidence="1">
    <name type="scientific">marine sediment metagenome</name>
    <dbReference type="NCBI Taxonomy" id="412755"/>
    <lineage>
        <taxon>unclassified sequences</taxon>
        <taxon>metagenomes</taxon>
        <taxon>ecological metagenomes</taxon>
    </lineage>
</organism>
<dbReference type="AlphaFoldDB" id="X0T2T0"/>